<dbReference type="KEGG" id="spar:SPRG_16209"/>
<dbReference type="RefSeq" id="XP_012210966.1">
    <property type="nucleotide sequence ID" value="XM_012355576.1"/>
</dbReference>
<proteinExistence type="predicted"/>
<accession>A0A067BVL3</accession>
<sequence>MTDDLFHVDVRGGHNSMGETKRGQYVVRKRKTDLELLLVRLSHLHHNTQAVAKLQLLLQPMRAIEAADTIEQPPVKRPHDAPLEKHRFGLHLDAAAFLF</sequence>
<dbReference type="AlphaFoldDB" id="A0A067BVL3"/>
<dbReference type="GeneID" id="24137852"/>
<dbReference type="Proteomes" id="UP000030745">
    <property type="component" value="Unassembled WGS sequence"/>
</dbReference>
<dbReference type="VEuPathDB" id="FungiDB:SPRG_16209"/>
<protein>
    <submittedName>
        <fullName evidence="1">Uncharacterized protein</fullName>
    </submittedName>
</protein>
<name>A0A067BVL3_SAPPC</name>
<keyword evidence="2" id="KW-1185">Reference proteome</keyword>
<evidence type="ECO:0000313" key="1">
    <source>
        <dbReference type="EMBL" id="KDO18326.1"/>
    </source>
</evidence>
<evidence type="ECO:0000313" key="2">
    <source>
        <dbReference type="Proteomes" id="UP000030745"/>
    </source>
</evidence>
<dbReference type="EMBL" id="KK583455">
    <property type="protein sequence ID" value="KDO18326.1"/>
    <property type="molecule type" value="Genomic_DNA"/>
</dbReference>
<gene>
    <name evidence="1" type="ORF">SPRG_16209</name>
</gene>
<reference evidence="1 2" key="1">
    <citation type="journal article" date="2013" name="PLoS Genet.">
        <title>Distinctive expansion of potential virulence genes in the genome of the oomycete fish pathogen Saprolegnia parasitica.</title>
        <authorList>
            <person name="Jiang R.H."/>
            <person name="de Bruijn I."/>
            <person name="Haas B.J."/>
            <person name="Belmonte R."/>
            <person name="Lobach L."/>
            <person name="Christie J."/>
            <person name="van den Ackerveken G."/>
            <person name="Bottin A."/>
            <person name="Bulone V."/>
            <person name="Diaz-Moreno S.M."/>
            <person name="Dumas B."/>
            <person name="Fan L."/>
            <person name="Gaulin E."/>
            <person name="Govers F."/>
            <person name="Grenville-Briggs L.J."/>
            <person name="Horner N.R."/>
            <person name="Levin J.Z."/>
            <person name="Mammella M."/>
            <person name="Meijer H.J."/>
            <person name="Morris P."/>
            <person name="Nusbaum C."/>
            <person name="Oome S."/>
            <person name="Phillips A.J."/>
            <person name="van Rooyen D."/>
            <person name="Rzeszutek E."/>
            <person name="Saraiva M."/>
            <person name="Secombes C.J."/>
            <person name="Seidl M.F."/>
            <person name="Snel B."/>
            <person name="Stassen J.H."/>
            <person name="Sykes S."/>
            <person name="Tripathy S."/>
            <person name="van den Berg H."/>
            <person name="Vega-Arreguin J.C."/>
            <person name="Wawra S."/>
            <person name="Young S.K."/>
            <person name="Zeng Q."/>
            <person name="Dieguez-Uribeondo J."/>
            <person name="Russ C."/>
            <person name="Tyler B.M."/>
            <person name="van West P."/>
        </authorList>
    </citation>
    <scope>NUCLEOTIDE SEQUENCE [LARGE SCALE GENOMIC DNA]</scope>
    <source>
        <strain evidence="1 2">CBS 223.65</strain>
    </source>
</reference>
<organism evidence="1 2">
    <name type="scientific">Saprolegnia parasitica (strain CBS 223.65)</name>
    <dbReference type="NCBI Taxonomy" id="695850"/>
    <lineage>
        <taxon>Eukaryota</taxon>
        <taxon>Sar</taxon>
        <taxon>Stramenopiles</taxon>
        <taxon>Oomycota</taxon>
        <taxon>Saprolegniomycetes</taxon>
        <taxon>Saprolegniales</taxon>
        <taxon>Saprolegniaceae</taxon>
        <taxon>Saprolegnia</taxon>
    </lineage>
</organism>